<protein>
    <submittedName>
        <fullName evidence="1">Uncharacterized protein</fullName>
    </submittedName>
</protein>
<name>A0A3M7QNN4_BRAPC</name>
<sequence length="77" mass="9340">MKVNFFFFVNYENTDFLRCELERRFKDDANQTLAYYQSIYLSQILEIKDELIKLVPKNFKETWKKAANSKKMAKCQN</sequence>
<organism evidence="1 2">
    <name type="scientific">Brachionus plicatilis</name>
    <name type="common">Marine rotifer</name>
    <name type="synonym">Brachionus muelleri</name>
    <dbReference type="NCBI Taxonomy" id="10195"/>
    <lineage>
        <taxon>Eukaryota</taxon>
        <taxon>Metazoa</taxon>
        <taxon>Spiralia</taxon>
        <taxon>Gnathifera</taxon>
        <taxon>Rotifera</taxon>
        <taxon>Eurotatoria</taxon>
        <taxon>Monogononta</taxon>
        <taxon>Pseudotrocha</taxon>
        <taxon>Ploima</taxon>
        <taxon>Brachionidae</taxon>
        <taxon>Brachionus</taxon>
    </lineage>
</organism>
<evidence type="ECO:0000313" key="2">
    <source>
        <dbReference type="Proteomes" id="UP000276133"/>
    </source>
</evidence>
<evidence type="ECO:0000313" key="1">
    <source>
        <dbReference type="EMBL" id="RNA12558.1"/>
    </source>
</evidence>
<proteinExistence type="predicted"/>
<gene>
    <name evidence="1" type="ORF">BpHYR1_003082</name>
</gene>
<accession>A0A3M7QNN4</accession>
<dbReference type="AlphaFoldDB" id="A0A3M7QNN4"/>
<dbReference type="EMBL" id="REGN01005660">
    <property type="protein sequence ID" value="RNA12558.1"/>
    <property type="molecule type" value="Genomic_DNA"/>
</dbReference>
<keyword evidence="2" id="KW-1185">Reference proteome</keyword>
<dbReference type="Proteomes" id="UP000276133">
    <property type="component" value="Unassembled WGS sequence"/>
</dbReference>
<comment type="caution">
    <text evidence="1">The sequence shown here is derived from an EMBL/GenBank/DDBJ whole genome shotgun (WGS) entry which is preliminary data.</text>
</comment>
<reference evidence="1 2" key="1">
    <citation type="journal article" date="2018" name="Sci. Rep.">
        <title>Genomic signatures of local adaptation to the degree of environmental predictability in rotifers.</title>
        <authorList>
            <person name="Franch-Gras L."/>
            <person name="Hahn C."/>
            <person name="Garcia-Roger E.M."/>
            <person name="Carmona M.J."/>
            <person name="Serra M."/>
            <person name="Gomez A."/>
        </authorList>
    </citation>
    <scope>NUCLEOTIDE SEQUENCE [LARGE SCALE GENOMIC DNA]</scope>
    <source>
        <strain evidence="1">HYR1</strain>
    </source>
</reference>